<comment type="catalytic activity">
    <reaction evidence="1 9">
        <text>Release of an N-terminal pyroglutamyl group from a polypeptide, the second amino acid generally not being Pro.</text>
        <dbReference type="EC" id="3.4.19.3"/>
    </reaction>
</comment>
<name>A0ABQ2N354_9MICO</name>
<evidence type="ECO:0000256" key="4">
    <source>
        <dbReference type="ARBA" id="ARBA00006641"/>
    </source>
</evidence>
<dbReference type="PROSITE" id="PS01333">
    <property type="entry name" value="PYRASE_GLU"/>
    <property type="match status" value="1"/>
</dbReference>
<evidence type="ECO:0000256" key="3">
    <source>
        <dbReference type="ARBA" id="ARBA00004496"/>
    </source>
</evidence>
<dbReference type="InterPro" id="IPR033694">
    <property type="entry name" value="PGPEP1_Cys_AS"/>
</dbReference>
<keyword evidence="5" id="KW-0963">Cytoplasm</keyword>
<dbReference type="Pfam" id="PF01470">
    <property type="entry name" value="Peptidase_C15"/>
    <property type="match status" value="1"/>
</dbReference>
<dbReference type="NCBIfam" id="NF009676">
    <property type="entry name" value="PRK13197.1"/>
    <property type="match status" value="1"/>
</dbReference>
<evidence type="ECO:0000313" key="11">
    <source>
        <dbReference type="EMBL" id="GGO65254.1"/>
    </source>
</evidence>
<dbReference type="CDD" id="cd00501">
    <property type="entry name" value="Peptidase_C15"/>
    <property type="match status" value="1"/>
</dbReference>
<dbReference type="PROSITE" id="PS01334">
    <property type="entry name" value="PYRASE_CYS"/>
    <property type="match status" value="1"/>
</dbReference>
<dbReference type="InterPro" id="IPR000816">
    <property type="entry name" value="Peptidase_C15"/>
</dbReference>
<keyword evidence="7" id="KW-0378">Hydrolase</keyword>
<dbReference type="PIRSF" id="PIRSF015592">
    <property type="entry name" value="Prld-crbxl_pptds"/>
    <property type="match status" value="1"/>
</dbReference>
<evidence type="ECO:0000256" key="1">
    <source>
        <dbReference type="ARBA" id="ARBA00001770"/>
    </source>
</evidence>
<evidence type="ECO:0000256" key="8">
    <source>
        <dbReference type="ARBA" id="ARBA00022807"/>
    </source>
</evidence>
<comment type="subcellular location">
    <subcellularLocation>
        <location evidence="3">Cytoplasm</location>
    </subcellularLocation>
</comment>
<dbReference type="PANTHER" id="PTHR23402:SF1">
    <property type="entry name" value="PYROGLUTAMYL-PEPTIDASE I"/>
    <property type="match status" value="1"/>
</dbReference>
<evidence type="ECO:0000256" key="6">
    <source>
        <dbReference type="ARBA" id="ARBA00022670"/>
    </source>
</evidence>
<evidence type="ECO:0000313" key="12">
    <source>
        <dbReference type="Proteomes" id="UP000638043"/>
    </source>
</evidence>
<gene>
    <name evidence="11" type="primary">pcp</name>
    <name evidence="11" type="ORF">GCM10010910_22030</name>
</gene>
<dbReference type="InterPro" id="IPR036440">
    <property type="entry name" value="Peptidase_C15-like_sf"/>
</dbReference>
<protein>
    <recommendedName>
        <fullName evidence="9">Pyroglutamyl-peptidase I</fullName>
        <ecNumber evidence="9">3.4.19.3</ecNumber>
    </recommendedName>
</protein>
<feature type="active site" evidence="10">
    <location>
        <position position="138"/>
    </location>
</feature>
<dbReference type="Gene3D" id="3.40.630.20">
    <property type="entry name" value="Peptidase C15, pyroglutamyl peptidase I-like"/>
    <property type="match status" value="1"/>
</dbReference>
<comment type="caution">
    <text evidence="11">The sequence shown here is derived from an EMBL/GenBank/DDBJ whole genome shotgun (WGS) entry which is preliminary data.</text>
</comment>
<comment type="function">
    <text evidence="2">Removes 5-oxoproline from various penultimate amino acid residues except L-proline.</text>
</comment>
<dbReference type="SUPFAM" id="SSF53182">
    <property type="entry name" value="Pyrrolidone carboxyl peptidase (pyroglutamate aminopeptidase)"/>
    <property type="match status" value="1"/>
</dbReference>
<dbReference type="PANTHER" id="PTHR23402">
    <property type="entry name" value="PROTEASE FAMILY C15 PYROGLUTAMYL-PEPTIDASE I-RELATED"/>
    <property type="match status" value="1"/>
</dbReference>
<sequence>MRTILLTGFEPFGGDTGNPSGDAVREVARRWRGPDELVTAILPVEFDAAAHEIRARIRELCPDVVISTGLAGGRRSVTPERVAINLREARIPDNGGAQPVDEPCVAGGPAAYFSTLPVRRIAAAVDGAVSYTAGTFVCNDVMYAVLDETRGSEARAGFIHVPWSDELAPNGQPSLPARAIADALETAVRVAAEAKTDTDGAAGTLH</sequence>
<accession>A0ABQ2N354</accession>
<dbReference type="InterPro" id="IPR029762">
    <property type="entry name" value="PGP-I_bact-type"/>
</dbReference>
<dbReference type="NCBIfam" id="TIGR00504">
    <property type="entry name" value="pyro_pdase"/>
    <property type="match status" value="1"/>
</dbReference>
<keyword evidence="12" id="KW-1185">Reference proteome</keyword>
<keyword evidence="8" id="KW-0788">Thiol protease</keyword>
<reference evidence="12" key="1">
    <citation type="journal article" date="2019" name="Int. J. Syst. Evol. Microbiol.">
        <title>The Global Catalogue of Microorganisms (GCM) 10K type strain sequencing project: providing services to taxonomists for standard genome sequencing and annotation.</title>
        <authorList>
            <consortium name="The Broad Institute Genomics Platform"/>
            <consortium name="The Broad Institute Genome Sequencing Center for Infectious Disease"/>
            <person name="Wu L."/>
            <person name="Ma J."/>
        </authorList>
    </citation>
    <scope>NUCLEOTIDE SEQUENCE [LARGE SCALE GENOMIC DNA]</scope>
    <source>
        <strain evidence="12">CGMCC 4.7181</strain>
    </source>
</reference>
<dbReference type="Proteomes" id="UP000638043">
    <property type="component" value="Unassembled WGS sequence"/>
</dbReference>
<evidence type="ECO:0000256" key="10">
    <source>
        <dbReference type="PROSITE-ProRule" id="PRU10077"/>
    </source>
</evidence>
<dbReference type="RefSeq" id="WP_188701837.1">
    <property type="nucleotide sequence ID" value="NZ_BMMQ01000006.1"/>
</dbReference>
<feature type="active site" evidence="9">
    <location>
        <position position="80"/>
    </location>
</feature>
<evidence type="ECO:0000256" key="7">
    <source>
        <dbReference type="ARBA" id="ARBA00022801"/>
    </source>
</evidence>
<dbReference type="InterPro" id="IPR016125">
    <property type="entry name" value="Peptidase_C15-like"/>
</dbReference>
<dbReference type="InterPro" id="IPR033693">
    <property type="entry name" value="PGPEP1_Glu_AS"/>
</dbReference>
<dbReference type="EMBL" id="BMMQ01000006">
    <property type="protein sequence ID" value="GGO65254.1"/>
    <property type="molecule type" value="Genomic_DNA"/>
</dbReference>
<evidence type="ECO:0000256" key="9">
    <source>
        <dbReference type="PROSITE-ProRule" id="PRU10076"/>
    </source>
</evidence>
<organism evidence="11 12">
    <name type="scientific">Microbacterium nanhaiense</name>
    <dbReference type="NCBI Taxonomy" id="1301026"/>
    <lineage>
        <taxon>Bacteria</taxon>
        <taxon>Bacillati</taxon>
        <taxon>Actinomycetota</taxon>
        <taxon>Actinomycetes</taxon>
        <taxon>Micrococcales</taxon>
        <taxon>Microbacteriaceae</taxon>
        <taxon>Microbacterium</taxon>
    </lineage>
</organism>
<comment type="similarity">
    <text evidence="4">Belongs to the peptidase C15 family.</text>
</comment>
<dbReference type="PRINTS" id="PR00706">
    <property type="entry name" value="PYROGLUPTASE"/>
</dbReference>
<evidence type="ECO:0000256" key="2">
    <source>
        <dbReference type="ARBA" id="ARBA00002280"/>
    </source>
</evidence>
<evidence type="ECO:0000256" key="5">
    <source>
        <dbReference type="ARBA" id="ARBA00022490"/>
    </source>
</evidence>
<dbReference type="EC" id="3.4.19.3" evidence="9"/>
<keyword evidence="6" id="KW-0645">Protease</keyword>
<proteinExistence type="inferred from homology"/>